<dbReference type="GO" id="GO:0005730">
    <property type="term" value="C:nucleolus"/>
    <property type="evidence" value="ECO:0007669"/>
    <property type="project" value="TreeGrafter"/>
</dbReference>
<dbReference type="RefSeq" id="XP_021337952.1">
    <property type="nucleotide sequence ID" value="XM_021482796.1"/>
</dbReference>
<keyword evidence="3" id="KW-1185">Reference proteome</keyword>
<dbReference type="GeneID" id="24426528"/>
<feature type="region of interest" description="Disordered" evidence="1">
    <location>
        <begin position="1"/>
        <end position="32"/>
    </location>
</feature>
<sequence>MSNLSDNHSSSLDSSKSSNSSNSTGKSAVSINDGLLKERIEKIKADPHLTQSEKSFKIAQIKRSSKRVESHLRMTHREKVEQFNQKLSKLTEHFDIPKVGPG</sequence>
<evidence type="ECO:0000313" key="2">
    <source>
        <dbReference type="EMBL" id="SIO73902.1"/>
    </source>
</evidence>
<dbReference type="AlphaFoldDB" id="A0A1N6LYF8"/>
<dbReference type="Proteomes" id="UP000002899">
    <property type="component" value="Chromosome IV"/>
</dbReference>
<reference evidence="2 3" key="2">
    <citation type="journal article" date="2013" name="PLoS ONE">
        <title>Whole genome mapping and re-organization of the nuclear and mitochondrial genomes of Babesia microti isolates.</title>
        <authorList>
            <person name="Cornillot E."/>
            <person name="Dassouli A."/>
            <person name="Garg A."/>
            <person name="Pachikara N."/>
            <person name="Randazzo S."/>
            <person name="Depoix D."/>
            <person name="Carcy B."/>
            <person name="Delbecq S."/>
            <person name="Frutos R."/>
            <person name="Silva J.C."/>
            <person name="Sutton R."/>
            <person name="Krause P.J."/>
            <person name="Mamoun C.B."/>
        </authorList>
    </citation>
    <scope>NUCLEOTIDE SEQUENCE [LARGE SCALE GENOMIC DNA]</scope>
    <source>
        <strain evidence="2 3">RI</strain>
    </source>
</reference>
<dbReference type="OrthoDB" id="361858at2759"/>
<dbReference type="KEGG" id="bmic:BmR1_04g09515"/>
<reference evidence="2 3" key="3">
    <citation type="journal article" date="2016" name="Sci. Rep.">
        <title>Genome-wide diversity and gene expression profiling of Babesia microti isolates identify polymorphic genes that mediate host-pathogen interactions.</title>
        <authorList>
            <person name="Silva J.C."/>
            <person name="Cornillot E."/>
            <person name="McCracken C."/>
            <person name="Usmani-Brown S."/>
            <person name="Dwivedi A."/>
            <person name="Ifeonu O.O."/>
            <person name="Crabtree J."/>
            <person name="Gotia H.T."/>
            <person name="Virji A.Z."/>
            <person name="Reynes C."/>
            <person name="Colinge J."/>
            <person name="Kumar V."/>
            <person name="Lawres L."/>
            <person name="Pazzi J.E."/>
            <person name="Pablo J.V."/>
            <person name="Hung C."/>
            <person name="Brancato J."/>
            <person name="Kumari P."/>
            <person name="Orvis J."/>
            <person name="Tretina K."/>
            <person name="Chibucos M."/>
            <person name="Ott S."/>
            <person name="Sadzewicz L."/>
            <person name="Sengamalay N."/>
            <person name="Shetty A.C."/>
            <person name="Su Q."/>
            <person name="Tallon L."/>
            <person name="Fraser C.M."/>
            <person name="Frutos R."/>
            <person name="Molina D.M."/>
            <person name="Krause P.J."/>
            <person name="Ben Mamoun C."/>
        </authorList>
    </citation>
    <scope>NUCLEOTIDE SEQUENCE [LARGE SCALE GENOMIC DNA]</scope>
    <source>
        <strain evidence="2 3">RI</strain>
    </source>
</reference>
<proteinExistence type="predicted"/>
<evidence type="ECO:0000256" key="1">
    <source>
        <dbReference type="SAM" id="MobiDB-lite"/>
    </source>
</evidence>
<dbReference type="VEuPathDB" id="PiroplasmaDB:BmR1_04g09515"/>
<name>A0A1N6LYF8_BABMR</name>
<dbReference type="InterPro" id="IPR013865">
    <property type="entry name" value="FAM32A"/>
</dbReference>
<evidence type="ECO:0000313" key="3">
    <source>
        <dbReference type="Proteomes" id="UP000002899"/>
    </source>
</evidence>
<feature type="compositionally biased region" description="Low complexity" evidence="1">
    <location>
        <begin position="1"/>
        <end position="23"/>
    </location>
</feature>
<evidence type="ECO:0008006" key="4">
    <source>
        <dbReference type="Google" id="ProtNLM"/>
    </source>
</evidence>
<reference evidence="2 3" key="1">
    <citation type="journal article" date="2012" name="Nucleic Acids Res.">
        <title>Sequencing of the smallest Apicomplexan genome from the human pathogen Babesia microti.</title>
        <authorList>
            <person name="Cornillot E."/>
            <person name="Hadj-Kaddour K."/>
            <person name="Dassouli A."/>
            <person name="Noel B."/>
            <person name="Ranwez V."/>
            <person name="Vacherie B."/>
            <person name="Augagneur Y."/>
            <person name="Bres V."/>
            <person name="Duclos A."/>
            <person name="Randazzo S."/>
            <person name="Carcy B."/>
            <person name="Debierre-Grockiego F."/>
            <person name="Delbecq S."/>
            <person name="Moubri-Menage K."/>
            <person name="Shams-Eldin H."/>
            <person name="Usmani-Brown S."/>
            <person name="Bringaud F."/>
            <person name="Wincker P."/>
            <person name="Vivares C.P."/>
            <person name="Schwarz R.T."/>
            <person name="Schetters T.P."/>
            <person name="Krause P.J."/>
            <person name="Gorenflot A."/>
            <person name="Berry V."/>
            <person name="Barbe V."/>
            <person name="Ben Mamoun C."/>
        </authorList>
    </citation>
    <scope>NUCLEOTIDE SEQUENCE [LARGE SCALE GENOMIC DNA]</scope>
    <source>
        <strain evidence="2 3">RI</strain>
    </source>
</reference>
<dbReference type="EMBL" id="LN871599">
    <property type="protein sequence ID" value="SIO73902.1"/>
    <property type="molecule type" value="Genomic_DNA"/>
</dbReference>
<dbReference type="Pfam" id="PF08555">
    <property type="entry name" value="FAM32A"/>
    <property type="match status" value="1"/>
</dbReference>
<dbReference type="PANTHER" id="PTHR13282">
    <property type="entry name" value="PROTEIN FAM32A"/>
    <property type="match status" value="1"/>
</dbReference>
<organism evidence="2 3">
    <name type="scientific">Babesia microti (strain RI)</name>
    <dbReference type="NCBI Taxonomy" id="1133968"/>
    <lineage>
        <taxon>Eukaryota</taxon>
        <taxon>Sar</taxon>
        <taxon>Alveolata</taxon>
        <taxon>Apicomplexa</taxon>
        <taxon>Aconoidasida</taxon>
        <taxon>Piroplasmida</taxon>
        <taxon>Babesiidae</taxon>
        <taxon>Babesia</taxon>
    </lineage>
</organism>
<protein>
    <recommendedName>
        <fullName evidence="4">Protein FAM32A</fullName>
    </recommendedName>
</protein>
<accession>A0A1N6LYF8</accession>
<dbReference type="PANTHER" id="PTHR13282:SF6">
    <property type="entry name" value="PROTEIN FAM32A"/>
    <property type="match status" value="1"/>
</dbReference>